<dbReference type="Gene3D" id="1.20.920.10">
    <property type="entry name" value="Bromodomain-like"/>
    <property type="match status" value="1"/>
</dbReference>
<feature type="region of interest" description="Disordered" evidence="3">
    <location>
        <begin position="78"/>
        <end position="116"/>
    </location>
</feature>
<dbReference type="SMART" id="SM00297">
    <property type="entry name" value="BROMO"/>
    <property type="match status" value="1"/>
</dbReference>
<dbReference type="GO" id="GO:0006338">
    <property type="term" value="P:chromatin remodeling"/>
    <property type="evidence" value="ECO:0007669"/>
    <property type="project" value="TreeGrafter"/>
</dbReference>
<dbReference type="Proteomes" id="UP001172673">
    <property type="component" value="Unassembled WGS sequence"/>
</dbReference>
<dbReference type="InterPro" id="IPR018359">
    <property type="entry name" value="Bromodomain_CS"/>
</dbReference>
<feature type="region of interest" description="Disordered" evidence="3">
    <location>
        <begin position="43"/>
        <end position="64"/>
    </location>
</feature>
<comment type="caution">
    <text evidence="5">The sequence shown here is derived from an EMBL/GenBank/DDBJ whole genome shotgun (WGS) entry which is preliminary data.</text>
</comment>
<dbReference type="GO" id="GO:0006355">
    <property type="term" value="P:regulation of DNA-templated transcription"/>
    <property type="evidence" value="ECO:0007669"/>
    <property type="project" value="TreeGrafter"/>
</dbReference>
<dbReference type="InterPro" id="IPR050935">
    <property type="entry name" value="Bromo_chromatin_reader"/>
</dbReference>
<dbReference type="GO" id="GO:0000785">
    <property type="term" value="C:chromatin"/>
    <property type="evidence" value="ECO:0007669"/>
    <property type="project" value="TreeGrafter"/>
</dbReference>
<evidence type="ECO:0000256" key="3">
    <source>
        <dbReference type="SAM" id="MobiDB-lite"/>
    </source>
</evidence>
<dbReference type="PROSITE" id="PS00633">
    <property type="entry name" value="BROMODOMAIN_1"/>
    <property type="match status" value="1"/>
</dbReference>
<protein>
    <submittedName>
        <fullName evidence="5">Transcription initiation at TATA-containing promoter protein</fullName>
    </submittedName>
</protein>
<keyword evidence="1 2" id="KW-0103">Bromodomain</keyword>
<dbReference type="PROSITE" id="PS50014">
    <property type="entry name" value="BROMODOMAIN_2"/>
    <property type="match status" value="1"/>
</dbReference>
<dbReference type="Pfam" id="PF00439">
    <property type="entry name" value="Bromodomain"/>
    <property type="match status" value="1"/>
</dbReference>
<keyword evidence="6" id="KW-1185">Reference proteome</keyword>
<dbReference type="SUPFAM" id="SSF47370">
    <property type="entry name" value="Bromodomain"/>
    <property type="match status" value="1"/>
</dbReference>
<dbReference type="AlphaFoldDB" id="A0AA38WZI8"/>
<reference evidence="5" key="1">
    <citation type="submission" date="2022-10" db="EMBL/GenBank/DDBJ databases">
        <title>Culturing micro-colonial fungi from biological soil crusts in the Mojave desert and describing Neophaeococcomyces mojavensis, and introducing the new genera and species Taxawa tesnikishii.</title>
        <authorList>
            <person name="Kurbessoian T."/>
            <person name="Stajich J.E."/>
        </authorList>
    </citation>
    <scope>NUCLEOTIDE SEQUENCE</scope>
    <source>
        <strain evidence="5">TK_41</strain>
    </source>
</reference>
<sequence length="412" mass="45793">MATNPEAAKRQLEQTLAKLRREELKLIRQMASDTQQRLDALNTATAAPSRRSEHTRPRQQTLSFVLSDDDDEVVVVKEEPVEANTASKTGDSSLTGPAEDTQLVSNEEAAEDDDLESTIEVTRARGQSGQNSTVDHLQGGEHLSYSNMLLGAYLTDKFAPEDASPAAFSPPPQVTSDVAAGTRLVITPRGSTTSTLPRLFRAAHTRRLLSDSPEPMIVPRRDLPRKRSRNDNNSSQTQGQLFSGDVAATEESLLRGKKRRKLVSRRQLRRRDTNEAEAAPVDGFTSLSEYIGSSSDGETINDEHAINPPKLAIMKVIIRNLKNKKEGPPFTLPVDPVELKIPDYFAVIKTPMDLSTIERRLKSKAYKSISDFVADFNLIVTNCYEYNGSGHLLSRQAEKLKQSFDYQMRRLT</sequence>
<evidence type="ECO:0000313" key="6">
    <source>
        <dbReference type="Proteomes" id="UP001172673"/>
    </source>
</evidence>
<proteinExistence type="predicted"/>
<dbReference type="PANTHER" id="PTHR22880:SF225">
    <property type="entry name" value="BROMODOMAIN-CONTAINING PROTEIN BET-1-RELATED"/>
    <property type="match status" value="1"/>
</dbReference>
<dbReference type="PRINTS" id="PR00503">
    <property type="entry name" value="BROMODOMAIN"/>
</dbReference>
<organism evidence="5 6">
    <name type="scientific">Cladophialophora chaetospira</name>
    <dbReference type="NCBI Taxonomy" id="386627"/>
    <lineage>
        <taxon>Eukaryota</taxon>
        <taxon>Fungi</taxon>
        <taxon>Dikarya</taxon>
        <taxon>Ascomycota</taxon>
        <taxon>Pezizomycotina</taxon>
        <taxon>Eurotiomycetes</taxon>
        <taxon>Chaetothyriomycetidae</taxon>
        <taxon>Chaetothyriales</taxon>
        <taxon>Herpotrichiellaceae</taxon>
        <taxon>Cladophialophora</taxon>
    </lineage>
</organism>
<feature type="compositionally biased region" description="Polar residues" evidence="3">
    <location>
        <begin position="231"/>
        <end position="241"/>
    </location>
</feature>
<dbReference type="EMBL" id="JAPDRK010000020">
    <property type="protein sequence ID" value="KAJ9604015.1"/>
    <property type="molecule type" value="Genomic_DNA"/>
</dbReference>
<evidence type="ECO:0000256" key="1">
    <source>
        <dbReference type="ARBA" id="ARBA00023117"/>
    </source>
</evidence>
<feature type="compositionally biased region" description="Polar residues" evidence="3">
    <location>
        <begin position="84"/>
        <end position="95"/>
    </location>
</feature>
<dbReference type="InterPro" id="IPR036427">
    <property type="entry name" value="Bromodomain-like_sf"/>
</dbReference>
<accession>A0AA38WZI8</accession>
<evidence type="ECO:0000313" key="5">
    <source>
        <dbReference type="EMBL" id="KAJ9604015.1"/>
    </source>
</evidence>
<dbReference type="PANTHER" id="PTHR22880">
    <property type="entry name" value="FALZ-RELATED BROMODOMAIN-CONTAINING PROTEINS"/>
    <property type="match status" value="1"/>
</dbReference>
<evidence type="ECO:0000256" key="2">
    <source>
        <dbReference type="PROSITE-ProRule" id="PRU00035"/>
    </source>
</evidence>
<feature type="domain" description="Bromo" evidence="4">
    <location>
        <begin position="322"/>
        <end position="394"/>
    </location>
</feature>
<dbReference type="GO" id="GO:0005634">
    <property type="term" value="C:nucleus"/>
    <property type="evidence" value="ECO:0007669"/>
    <property type="project" value="TreeGrafter"/>
</dbReference>
<evidence type="ECO:0000259" key="4">
    <source>
        <dbReference type="PROSITE" id="PS50014"/>
    </source>
</evidence>
<gene>
    <name evidence="5" type="primary">BDF1_2</name>
    <name evidence="5" type="ORF">H2200_011537</name>
</gene>
<dbReference type="InterPro" id="IPR001487">
    <property type="entry name" value="Bromodomain"/>
</dbReference>
<name>A0AA38WZI8_9EURO</name>
<feature type="region of interest" description="Disordered" evidence="3">
    <location>
        <begin position="210"/>
        <end position="246"/>
    </location>
</feature>